<evidence type="ECO:0000313" key="3">
    <source>
        <dbReference type="Proteomes" id="UP001295684"/>
    </source>
</evidence>
<evidence type="ECO:0000313" key="2">
    <source>
        <dbReference type="EMBL" id="CAI2362568.1"/>
    </source>
</evidence>
<reference evidence="2" key="1">
    <citation type="submission" date="2023-07" db="EMBL/GenBank/DDBJ databases">
        <authorList>
            <consortium name="AG Swart"/>
            <person name="Singh M."/>
            <person name="Singh A."/>
            <person name="Seah K."/>
            <person name="Emmerich C."/>
        </authorList>
    </citation>
    <scope>NUCLEOTIDE SEQUENCE</scope>
    <source>
        <strain evidence="2">DP1</strain>
    </source>
</reference>
<feature type="compositionally biased region" description="Acidic residues" evidence="1">
    <location>
        <begin position="507"/>
        <end position="523"/>
    </location>
</feature>
<keyword evidence="3" id="KW-1185">Reference proteome</keyword>
<organism evidence="2 3">
    <name type="scientific">Euplotes crassus</name>
    <dbReference type="NCBI Taxonomy" id="5936"/>
    <lineage>
        <taxon>Eukaryota</taxon>
        <taxon>Sar</taxon>
        <taxon>Alveolata</taxon>
        <taxon>Ciliophora</taxon>
        <taxon>Intramacronucleata</taxon>
        <taxon>Spirotrichea</taxon>
        <taxon>Hypotrichia</taxon>
        <taxon>Euplotida</taxon>
        <taxon>Euplotidae</taxon>
        <taxon>Moneuplotes</taxon>
    </lineage>
</organism>
<sequence length="564" mass="65097">MKKCKARREKSKPYTKIIGLTCDFRKSPEKSIKILKNSCKFNTIADEPIKSNSMVNNFYCIKNDKVKSSTYSIKKDIQKNLKKKKMKEMKKRKSVRGNLVARVLIPVTTVSKKSFKNFHHDDVIKSPTSPEGSIHTLAASTKRMYDKILSHNSSKTTKHKNTPQCALKASDRGIKSELRERKENGDKIQVGNKCKSKKSIPHQSIDDIKNFNNKYKLLQKNKNFEEMLLNNTPTINYWTLKNEEKIPKPKLKAKCSGNINSSKRSFNSNSKSRSSAKANKEFNRLITKSKLRLGGKVSKPESATGKYTNIASDMKIQKLEEINLKLVTQNEILKTENKALRKKLELFTSCNIDEIVGRYPLLAHAVEEMEEMYSSAVTSLIKERQACKKILNEYTHLTREKEKDVMNAEMNQNYLETKNSLLKEVLTKRNKDMDEIEKGNKQLMSILEKYDEKMDKMKEQIEVQQLKIEKYEDQLSGEIKKIDIHTIDGRINFLVDILEDYKRQLEEMEDEGEESEEEGEEETGLSKLLDESKHASDKAKLRDILGSSKVKNEFSELEIPLEDE</sequence>
<evidence type="ECO:0000256" key="1">
    <source>
        <dbReference type="SAM" id="MobiDB-lite"/>
    </source>
</evidence>
<name>A0AAD1U621_EUPCR</name>
<feature type="region of interest" description="Disordered" evidence="1">
    <location>
        <begin position="505"/>
        <end position="538"/>
    </location>
</feature>
<feature type="compositionally biased region" description="Basic and acidic residues" evidence="1">
    <location>
        <begin position="528"/>
        <end position="538"/>
    </location>
</feature>
<protein>
    <submittedName>
        <fullName evidence="2">Uncharacterized protein</fullName>
    </submittedName>
</protein>
<feature type="compositionally biased region" description="Low complexity" evidence="1">
    <location>
        <begin position="260"/>
        <end position="277"/>
    </location>
</feature>
<gene>
    <name evidence="2" type="ORF">ECRASSUSDP1_LOCUS3892</name>
</gene>
<dbReference type="Proteomes" id="UP001295684">
    <property type="component" value="Unassembled WGS sequence"/>
</dbReference>
<accession>A0AAD1U621</accession>
<feature type="region of interest" description="Disordered" evidence="1">
    <location>
        <begin position="256"/>
        <end position="279"/>
    </location>
</feature>
<proteinExistence type="predicted"/>
<dbReference type="EMBL" id="CAMPGE010003724">
    <property type="protein sequence ID" value="CAI2362568.1"/>
    <property type="molecule type" value="Genomic_DNA"/>
</dbReference>
<dbReference type="AlphaFoldDB" id="A0AAD1U621"/>
<comment type="caution">
    <text evidence="2">The sequence shown here is derived from an EMBL/GenBank/DDBJ whole genome shotgun (WGS) entry which is preliminary data.</text>
</comment>